<evidence type="ECO:0000259" key="1">
    <source>
        <dbReference type="Pfam" id="PF12728"/>
    </source>
</evidence>
<proteinExistence type="predicted"/>
<comment type="caution">
    <text evidence="2">The sequence shown here is derived from an EMBL/GenBank/DDBJ whole genome shotgun (WGS) entry which is preliminary data.</text>
</comment>
<reference evidence="2" key="1">
    <citation type="submission" date="2019-08" db="EMBL/GenBank/DDBJ databases">
        <authorList>
            <person name="Kucharzyk K."/>
            <person name="Murdoch R.W."/>
            <person name="Higgins S."/>
            <person name="Loffler F."/>
        </authorList>
    </citation>
    <scope>NUCLEOTIDE SEQUENCE</scope>
</reference>
<evidence type="ECO:0000313" key="2">
    <source>
        <dbReference type="EMBL" id="MPN21837.1"/>
    </source>
</evidence>
<dbReference type="InterPro" id="IPR009061">
    <property type="entry name" value="DNA-bd_dom_put_sf"/>
</dbReference>
<dbReference type="SUPFAM" id="SSF46955">
    <property type="entry name" value="Putative DNA-binding domain"/>
    <property type="match status" value="1"/>
</dbReference>
<protein>
    <recommendedName>
        <fullName evidence="1">Helix-turn-helix domain-containing protein</fullName>
    </recommendedName>
</protein>
<gene>
    <name evidence="2" type="ORF">SDC9_169219</name>
</gene>
<sequence>MYSRAEVQTFQNVLKPLCDAGAIPQELYNVALQAVNDRLKAQVPDKPKREILITRQQAAEMLGCCTRTVDRLRKEGKLAAVQYGTASIRFRESDIISLQQGQSEEGRTA</sequence>
<name>A0A645G4K8_9ZZZZ</name>
<dbReference type="InterPro" id="IPR041657">
    <property type="entry name" value="HTH_17"/>
</dbReference>
<dbReference type="Pfam" id="PF12728">
    <property type="entry name" value="HTH_17"/>
    <property type="match status" value="1"/>
</dbReference>
<dbReference type="AlphaFoldDB" id="A0A645G4K8"/>
<dbReference type="EMBL" id="VSSQ01069908">
    <property type="protein sequence ID" value="MPN21837.1"/>
    <property type="molecule type" value="Genomic_DNA"/>
</dbReference>
<feature type="domain" description="Helix-turn-helix" evidence="1">
    <location>
        <begin position="53"/>
        <end position="102"/>
    </location>
</feature>
<organism evidence="2">
    <name type="scientific">bioreactor metagenome</name>
    <dbReference type="NCBI Taxonomy" id="1076179"/>
    <lineage>
        <taxon>unclassified sequences</taxon>
        <taxon>metagenomes</taxon>
        <taxon>ecological metagenomes</taxon>
    </lineage>
</organism>
<accession>A0A645G4K8</accession>